<dbReference type="SUPFAM" id="SSF103473">
    <property type="entry name" value="MFS general substrate transporter"/>
    <property type="match status" value="1"/>
</dbReference>
<keyword evidence="2 5" id="KW-0812">Transmembrane</keyword>
<dbReference type="Gene3D" id="1.20.1250.20">
    <property type="entry name" value="MFS general substrate transporter like domains"/>
    <property type="match status" value="1"/>
</dbReference>
<proteinExistence type="predicted"/>
<feature type="transmembrane region" description="Helical" evidence="5">
    <location>
        <begin position="49"/>
        <end position="69"/>
    </location>
</feature>
<evidence type="ECO:0000313" key="6">
    <source>
        <dbReference type="EMBL" id="CAB4336397.1"/>
    </source>
</evidence>
<dbReference type="AlphaFoldDB" id="A0A6J5Z5B1"/>
<feature type="transmembrane region" description="Helical" evidence="5">
    <location>
        <begin position="368"/>
        <end position="390"/>
    </location>
</feature>
<dbReference type="GO" id="GO:0022857">
    <property type="term" value="F:transmembrane transporter activity"/>
    <property type="evidence" value="ECO:0007669"/>
    <property type="project" value="InterPro"/>
</dbReference>
<dbReference type="EMBL" id="CAESAB010000017">
    <property type="protein sequence ID" value="CAB4336397.1"/>
    <property type="molecule type" value="Genomic_DNA"/>
</dbReference>
<feature type="transmembrane region" description="Helical" evidence="5">
    <location>
        <begin position="209"/>
        <end position="227"/>
    </location>
</feature>
<dbReference type="PANTHER" id="PTHR23514:SF13">
    <property type="entry name" value="INNER MEMBRANE PROTEIN YBJJ"/>
    <property type="match status" value="1"/>
</dbReference>
<evidence type="ECO:0000256" key="4">
    <source>
        <dbReference type="ARBA" id="ARBA00023136"/>
    </source>
</evidence>
<evidence type="ECO:0000256" key="1">
    <source>
        <dbReference type="ARBA" id="ARBA00004141"/>
    </source>
</evidence>
<gene>
    <name evidence="6" type="ORF">UFOPK3820_00603</name>
</gene>
<evidence type="ECO:0000256" key="2">
    <source>
        <dbReference type="ARBA" id="ARBA00022692"/>
    </source>
</evidence>
<name>A0A6J5Z5B1_9ZZZZ</name>
<comment type="subcellular location">
    <subcellularLocation>
        <location evidence="1">Membrane</location>
        <topology evidence="1">Multi-pass membrane protein</topology>
    </subcellularLocation>
</comment>
<feature type="transmembrane region" description="Helical" evidence="5">
    <location>
        <begin position="247"/>
        <end position="264"/>
    </location>
</feature>
<feature type="transmembrane region" description="Helical" evidence="5">
    <location>
        <begin position="12"/>
        <end position="29"/>
    </location>
</feature>
<feature type="transmembrane region" description="Helical" evidence="5">
    <location>
        <begin position="341"/>
        <end position="362"/>
    </location>
</feature>
<reference evidence="6" key="1">
    <citation type="submission" date="2020-05" db="EMBL/GenBank/DDBJ databases">
        <authorList>
            <person name="Chiriac C."/>
            <person name="Salcher M."/>
            <person name="Ghai R."/>
            <person name="Kavagutti S V."/>
        </authorList>
    </citation>
    <scope>NUCLEOTIDE SEQUENCE</scope>
</reference>
<keyword evidence="3 5" id="KW-1133">Transmembrane helix</keyword>
<organism evidence="6">
    <name type="scientific">freshwater metagenome</name>
    <dbReference type="NCBI Taxonomy" id="449393"/>
    <lineage>
        <taxon>unclassified sequences</taxon>
        <taxon>metagenomes</taxon>
        <taxon>ecological metagenomes</taxon>
    </lineage>
</organism>
<dbReference type="GO" id="GO:0016020">
    <property type="term" value="C:membrane"/>
    <property type="evidence" value="ECO:0007669"/>
    <property type="project" value="UniProtKB-SubCell"/>
</dbReference>
<feature type="transmembrane region" description="Helical" evidence="5">
    <location>
        <begin position="138"/>
        <end position="156"/>
    </location>
</feature>
<dbReference type="InterPro" id="IPR011701">
    <property type="entry name" value="MFS"/>
</dbReference>
<dbReference type="Pfam" id="PF07690">
    <property type="entry name" value="MFS_1"/>
    <property type="match status" value="1"/>
</dbReference>
<sequence>MNKELSNKTEQRIIHALFFCFGFLIMSWIPRFPEIKANLQVENGAFGSIMSTGSIGAALGLLTVGHIIHKYGALKVSLVSIGILSASLGLLVHIHSSLFFLLLNIAFGFGITAVHVCLNSHVFHFLVRSERSLVITSAGYWSAGSLSTAIFSGLLIGRVGLVAQINALCILLAAFMVVMTLKLRPHLLLPNEDSEHDYSVKDIFTSFKIDWPVSLGMACVVYLEFALGDWGTIFTKERLDVSGTLSAVPFIVFTAMMILGRLTVQKLLVHTQIHVLFKRAVIFAGAGFAICIIVATHLPTSYKWWAYALFIIGSGIGGLGSSFTGPAFFAAANRRSSLPSAVVVGQFGVVNTVLVFVIKWVVAWTIQFTGSIALAMMIPAAMMLAAVFFTDSLKEDSQAKS</sequence>
<dbReference type="InterPro" id="IPR051788">
    <property type="entry name" value="MFS_Transporter"/>
</dbReference>
<evidence type="ECO:0000256" key="3">
    <source>
        <dbReference type="ARBA" id="ARBA00022989"/>
    </source>
</evidence>
<dbReference type="InterPro" id="IPR036259">
    <property type="entry name" value="MFS_trans_sf"/>
</dbReference>
<accession>A0A6J5Z5B1</accession>
<feature type="transmembrane region" description="Helical" evidence="5">
    <location>
        <begin position="162"/>
        <end position="181"/>
    </location>
</feature>
<protein>
    <submittedName>
        <fullName evidence="6">Unannotated protein</fullName>
    </submittedName>
</protein>
<evidence type="ECO:0000256" key="5">
    <source>
        <dbReference type="SAM" id="Phobius"/>
    </source>
</evidence>
<feature type="transmembrane region" description="Helical" evidence="5">
    <location>
        <begin position="76"/>
        <end position="94"/>
    </location>
</feature>
<dbReference type="PANTHER" id="PTHR23514">
    <property type="entry name" value="BYPASS OF STOP CODON PROTEIN 6"/>
    <property type="match status" value="1"/>
</dbReference>
<feature type="transmembrane region" description="Helical" evidence="5">
    <location>
        <begin position="304"/>
        <end position="329"/>
    </location>
</feature>
<feature type="transmembrane region" description="Helical" evidence="5">
    <location>
        <begin position="276"/>
        <end position="298"/>
    </location>
</feature>
<feature type="transmembrane region" description="Helical" evidence="5">
    <location>
        <begin position="100"/>
        <end position="126"/>
    </location>
</feature>
<keyword evidence="4 5" id="KW-0472">Membrane</keyword>